<keyword evidence="5" id="KW-1185">Reference proteome</keyword>
<dbReference type="Gene3D" id="3.30.460.10">
    <property type="entry name" value="Beta Polymerase, domain 2"/>
    <property type="match status" value="1"/>
</dbReference>
<evidence type="ECO:0000313" key="5">
    <source>
        <dbReference type="Proteomes" id="UP000670947"/>
    </source>
</evidence>
<accession>A0ABS3WHV3</accession>
<dbReference type="Pfam" id="PF18576">
    <property type="entry name" value="HTH_52"/>
    <property type="match status" value="1"/>
</dbReference>
<reference evidence="4 5" key="1">
    <citation type="submission" date="2021-03" db="EMBL/GenBank/DDBJ databases">
        <title>Paenibacillus artemisicola MWE-103 whole genome sequence.</title>
        <authorList>
            <person name="Ham Y.J."/>
        </authorList>
    </citation>
    <scope>NUCLEOTIDE SEQUENCE [LARGE SCALE GENOMIC DNA]</scope>
    <source>
        <strain evidence="4 5">MWE-103</strain>
    </source>
</reference>
<name>A0ABS3WHV3_9BACL</name>
<feature type="domain" description="YgxA-like helix-turn-helix" evidence="2">
    <location>
        <begin position="235"/>
        <end position="280"/>
    </location>
</feature>
<dbReference type="Pfam" id="PF14540">
    <property type="entry name" value="NTF-like"/>
    <property type="match status" value="1"/>
</dbReference>
<dbReference type="EMBL" id="JAGGDJ010000041">
    <property type="protein sequence ID" value="MBO7747878.1"/>
    <property type="molecule type" value="Genomic_DNA"/>
</dbReference>
<dbReference type="InterPro" id="IPR054515">
    <property type="entry name" value="YgxA-like_substrate-bd"/>
</dbReference>
<dbReference type="Gene3D" id="1.20.120.330">
    <property type="entry name" value="Nucleotidyltransferases domain 2"/>
    <property type="match status" value="1"/>
</dbReference>
<gene>
    <name evidence="4" type="ORF">I8J29_27165</name>
</gene>
<dbReference type="Proteomes" id="UP000670947">
    <property type="component" value="Unassembled WGS sequence"/>
</dbReference>
<feature type="domain" description="Nucleotidyltransferase-like" evidence="1">
    <location>
        <begin position="12"/>
        <end position="127"/>
    </location>
</feature>
<protein>
    <recommendedName>
        <fullName evidence="6">Nucleotidyltransferase-like protein</fullName>
    </recommendedName>
</protein>
<evidence type="ECO:0000259" key="3">
    <source>
        <dbReference type="Pfam" id="PF22339"/>
    </source>
</evidence>
<comment type="caution">
    <text evidence="4">The sequence shown here is derived from an EMBL/GenBank/DDBJ whole genome shotgun (WGS) entry which is preliminary data.</text>
</comment>
<sequence>MPEAIRGTDVDHIKSQFKAVYERDERLISLAAIENPFPYNPLIDGLDLLVLAVTERLEPDKGTEHIRAGGERVQIRTVTPELLEQWTAGGENRSIIQWLARGEILLDRDNYLAQLRDKLLAFPTVLREQKELVEFSGFLRTYLQAKQDLQDNNLLDAYSNVLAALHHWAHIAFIEEGVHPELTVWRQMRRFNPGIYKLYEELTVSPESLEKRVQLVLLACEFSVMSKMKSSCGLLLSILESREEPWSVMELRRHPMLADLHVDLSLLLQKLVMRGYIKEVAYMPTAGDMEFLELRYH</sequence>
<evidence type="ECO:0000313" key="4">
    <source>
        <dbReference type="EMBL" id="MBO7747878.1"/>
    </source>
</evidence>
<dbReference type="InterPro" id="IPR036388">
    <property type="entry name" value="WH-like_DNA-bd_sf"/>
</dbReference>
<dbReference type="InterPro" id="IPR041143">
    <property type="entry name" value="YgxA_HTH"/>
</dbReference>
<dbReference type="Gene3D" id="1.10.10.10">
    <property type="entry name" value="Winged helix-like DNA-binding domain superfamily/Winged helix DNA-binding domain"/>
    <property type="match status" value="1"/>
</dbReference>
<evidence type="ECO:0000259" key="1">
    <source>
        <dbReference type="Pfam" id="PF14540"/>
    </source>
</evidence>
<dbReference type="Pfam" id="PF22339">
    <property type="entry name" value="YgxA-like_sub_bind"/>
    <property type="match status" value="1"/>
</dbReference>
<organism evidence="4 5">
    <name type="scientific">Paenibacillus artemisiicola</name>
    <dbReference type="NCBI Taxonomy" id="1172618"/>
    <lineage>
        <taxon>Bacteria</taxon>
        <taxon>Bacillati</taxon>
        <taxon>Bacillota</taxon>
        <taxon>Bacilli</taxon>
        <taxon>Bacillales</taxon>
        <taxon>Paenibacillaceae</taxon>
        <taxon>Paenibacillus</taxon>
    </lineage>
</organism>
<dbReference type="InterPro" id="IPR029348">
    <property type="entry name" value="NTF-like"/>
</dbReference>
<evidence type="ECO:0008006" key="6">
    <source>
        <dbReference type="Google" id="ProtNLM"/>
    </source>
</evidence>
<feature type="domain" description="YgxA-like substrate binding" evidence="3">
    <location>
        <begin position="130"/>
        <end position="227"/>
    </location>
</feature>
<proteinExistence type="predicted"/>
<evidence type="ECO:0000259" key="2">
    <source>
        <dbReference type="Pfam" id="PF18576"/>
    </source>
</evidence>
<dbReference type="InterPro" id="IPR043519">
    <property type="entry name" value="NT_sf"/>
</dbReference>